<gene>
    <name evidence="10" type="ORF">ALP23_04421</name>
</gene>
<keyword evidence="3" id="KW-0597">Phosphoprotein</keyword>
<keyword evidence="7 10" id="KW-0067">ATP-binding</keyword>
<dbReference type="PANTHER" id="PTHR24421">
    <property type="entry name" value="NITRATE/NITRITE SENSOR PROTEIN NARX-RELATED"/>
    <property type="match status" value="1"/>
</dbReference>
<comment type="caution">
    <text evidence="10">The sequence shown here is derived from an EMBL/GenBank/DDBJ whole genome shotgun (WGS) entry which is preliminary data.</text>
</comment>
<dbReference type="EC" id="2.7.13.3" evidence="2"/>
<sequence length="445" mass="48511">MPLCPPRHGSPSANRGYLCMPIGRWASPPDTVLIALLLLCPRGHQPSLEHPMQSPPHDPASALAIRNQYRQSQSRAARLRLLVDTGQELTHLPPQAMRQRVLQRACAFVAMDHGLLLEWSADNGVQTTASHGSAERLATLETAADPLAIGPQWLDRPAADLPCMLLLPLRGADEGSFGTLLLANSVGINAPDNEDIESLQLLATLLAAHLENNRLLDALVVREQTMSELVRQLFTAQEDERKRMAYDLHDGLAQTLAGLHQRLQGFAGRCPDLPEPLDADLQAILKLAQHCVGEGRQLISGLRPSVLDDFGLLQAVDKDADRLREAGVAVHWRSRSLTRLPSHLEIALFRIAQEGINNVLKHASAGRVELALELSEEHISLLLEDNGSGFITQKPFNGKGVQKLGLVAMQERASLLGGRLTCVSRPGHGTRLRAIVPFTADKAMT</sequence>
<dbReference type="SMART" id="SM00387">
    <property type="entry name" value="HATPase_c"/>
    <property type="match status" value="1"/>
</dbReference>
<evidence type="ECO:0000256" key="7">
    <source>
        <dbReference type="ARBA" id="ARBA00022840"/>
    </source>
</evidence>
<dbReference type="InterPro" id="IPR050482">
    <property type="entry name" value="Sensor_HK_TwoCompSys"/>
</dbReference>
<dbReference type="PROSITE" id="PS50109">
    <property type="entry name" value="HIS_KIN"/>
    <property type="match status" value="1"/>
</dbReference>
<keyword evidence="5" id="KW-0547">Nucleotide-binding</keyword>
<dbReference type="InterPro" id="IPR036890">
    <property type="entry name" value="HATPase_C_sf"/>
</dbReference>
<dbReference type="GO" id="GO:0005524">
    <property type="term" value="F:ATP binding"/>
    <property type="evidence" value="ECO:0007669"/>
    <property type="project" value="UniProtKB-KW"/>
</dbReference>
<organism evidence="10 11">
    <name type="scientific">Pseudomonas syringae pv. apii</name>
    <dbReference type="NCBI Taxonomy" id="81036"/>
    <lineage>
        <taxon>Bacteria</taxon>
        <taxon>Pseudomonadati</taxon>
        <taxon>Pseudomonadota</taxon>
        <taxon>Gammaproteobacteria</taxon>
        <taxon>Pseudomonadales</taxon>
        <taxon>Pseudomonadaceae</taxon>
        <taxon>Pseudomonas</taxon>
    </lineage>
</organism>
<dbReference type="InterPro" id="IPR003594">
    <property type="entry name" value="HATPase_dom"/>
</dbReference>
<dbReference type="Proteomes" id="UP000271152">
    <property type="component" value="Unassembled WGS sequence"/>
</dbReference>
<dbReference type="SUPFAM" id="SSF55781">
    <property type="entry name" value="GAF domain-like"/>
    <property type="match status" value="1"/>
</dbReference>
<dbReference type="Gene3D" id="1.20.5.1930">
    <property type="match status" value="1"/>
</dbReference>
<dbReference type="SUPFAM" id="SSF55874">
    <property type="entry name" value="ATPase domain of HSP90 chaperone/DNA topoisomerase II/histidine kinase"/>
    <property type="match status" value="1"/>
</dbReference>
<dbReference type="CDD" id="cd16917">
    <property type="entry name" value="HATPase_UhpB-NarQ-NarX-like"/>
    <property type="match status" value="1"/>
</dbReference>
<name>A0A3M5X057_9PSED</name>
<proteinExistence type="predicted"/>
<keyword evidence="8" id="KW-0902">Two-component regulatory system</keyword>
<evidence type="ECO:0000256" key="3">
    <source>
        <dbReference type="ARBA" id="ARBA00022553"/>
    </source>
</evidence>
<dbReference type="AlphaFoldDB" id="A0A3M5X057"/>
<evidence type="ECO:0000313" key="11">
    <source>
        <dbReference type="Proteomes" id="UP000271152"/>
    </source>
</evidence>
<dbReference type="Pfam" id="PF02518">
    <property type="entry name" value="HATPase_c"/>
    <property type="match status" value="1"/>
</dbReference>
<dbReference type="InterPro" id="IPR029016">
    <property type="entry name" value="GAF-like_dom_sf"/>
</dbReference>
<dbReference type="GO" id="GO:0000155">
    <property type="term" value="F:phosphorelay sensor kinase activity"/>
    <property type="evidence" value="ECO:0007669"/>
    <property type="project" value="InterPro"/>
</dbReference>
<evidence type="ECO:0000256" key="5">
    <source>
        <dbReference type="ARBA" id="ARBA00022741"/>
    </source>
</evidence>
<evidence type="ECO:0000256" key="4">
    <source>
        <dbReference type="ARBA" id="ARBA00022679"/>
    </source>
</evidence>
<dbReference type="EMBL" id="RBUG01000035">
    <property type="protein sequence ID" value="RMU75798.1"/>
    <property type="molecule type" value="Genomic_DNA"/>
</dbReference>
<reference evidence="10 11" key="1">
    <citation type="submission" date="2018-08" db="EMBL/GenBank/DDBJ databases">
        <title>Recombination of ecologically and evolutionarily significant loci maintains genetic cohesion in the Pseudomonas syringae species complex.</title>
        <authorList>
            <person name="Dillon M."/>
            <person name="Thakur S."/>
            <person name="Almeida R.N.D."/>
            <person name="Weir B.S."/>
            <person name="Guttman D.S."/>
        </authorList>
    </citation>
    <scope>NUCLEOTIDE SEQUENCE [LARGE SCALE GENOMIC DNA]</scope>
    <source>
        <strain evidence="10 11">ICMP 11947</strain>
    </source>
</reference>
<protein>
    <recommendedName>
        <fullName evidence="2">histidine kinase</fullName>
        <ecNumber evidence="2">2.7.13.3</ecNumber>
    </recommendedName>
</protein>
<evidence type="ECO:0000256" key="2">
    <source>
        <dbReference type="ARBA" id="ARBA00012438"/>
    </source>
</evidence>
<evidence type="ECO:0000256" key="8">
    <source>
        <dbReference type="ARBA" id="ARBA00023012"/>
    </source>
</evidence>
<dbReference type="Gene3D" id="3.30.450.40">
    <property type="match status" value="1"/>
</dbReference>
<evidence type="ECO:0000256" key="1">
    <source>
        <dbReference type="ARBA" id="ARBA00000085"/>
    </source>
</evidence>
<accession>A0A3M5X057</accession>
<evidence type="ECO:0000259" key="9">
    <source>
        <dbReference type="PROSITE" id="PS50109"/>
    </source>
</evidence>
<comment type="catalytic activity">
    <reaction evidence="1">
        <text>ATP + protein L-histidine = ADP + protein N-phospho-L-histidine.</text>
        <dbReference type="EC" id="2.7.13.3"/>
    </reaction>
</comment>
<dbReference type="GO" id="GO:0046983">
    <property type="term" value="F:protein dimerization activity"/>
    <property type="evidence" value="ECO:0007669"/>
    <property type="project" value="InterPro"/>
</dbReference>
<dbReference type="InterPro" id="IPR005467">
    <property type="entry name" value="His_kinase_dom"/>
</dbReference>
<dbReference type="InterPro" id="IPR011712">
    <property type="entry name" value="Sig_transdc_His_kin_sub3_dim/P"/>
</dbReference>
<evidence type="ECO:0000256" key="6">
    <source>
        <dbReference type="ARBA" id="ARBA00022777"/>
    </source>
</evidence>
<dbReference type="Gene3D" id="3.30.565.10">
    <property type="entry name" value="Histidine kinase-like ATPase, C-terminal domain"/>
    <property type="match status" value="1"/>
</dbReference>
<feature type="domain" description="Histidine kinase" evidence="9">
    <location>
        <begin position="348"/>
        <end position="440"/>
    </location>
</feature>
<dbReference type="PANTHER" id="PTHR24421:SF10">
    <property type="entry name" value="NITRATE_NITRITE SENSOR PROTEIN NARQ"/>
    <property type="match status" value="1"/>
</dbReference>
<evidence type="ECO:0000313" key="10">
    <source>
        <dbReference type="EMBL" id="RMU75798.1"/>
    </source>
</evidence>
<keyword evidence="6 10" id="KW-0418">Kinase</keyword>
<keyword evidence="4" id="KW-0808">Transferase</keyword>
<dbReference type="GO" id="GO:0016020">
    <property type="term" value="C:membrane"/>
    <property type="evidence" value="ECO:0007669"/>
    <property type="project" value="InterPro"/>
</dbReference>
<dbReference type="Pfam" id="PF07730">
    <property type="entry name" value="HisKA_3"/>
    <property type="match status" value="1"/>
</dbReference>